<gene>
    <name evidence="2" type="ORF">P171DRAFT_117307</name>
</gene>
<name>A0A9P4PAV7_9PLEO</name>
<reference evidence="2" key="1">
    <citation type="journal article" date="2020" name="Stud. Mycol.">
        <title>101 Dothideomycetes genomes: a test case for predicting lifestyles and emergence of pathogens.</title>
        <authorList>
            <person name="Haridas S."/>
            <person name="Albert R."/>
            <person name="Binder M."/>
            <person name="Bloem J."/>
            <person name="Labutti K."/>
            <person name="Salamov A."/>
            <person name="Andreopoulos B."/>
            <person name="Baker S."/>
            <person name="Barry K."/>
            <person name="Bills G."/>
            <person name="Bluhm B."/>
            <person name="Cannon C."/>
            <person name="Castanera R."/>
            <person name="Culley D."/>
            <person name="Daum C."/>
            <person name="Ezra D."/>
            <person name="Gonzalez J."/>
            <person name="Henrissat B."/>
            <person name="Kuo A."/>
            <person name="Liang C."/>
            <person name="Lipzen A."/>
            <person name="Lutzoni F."/>
            <person name="Magnuson J."/>
            <person name="Mondo S."/>
            <person name="Nolan M."/>
            <person name="Ohm R."/>
            <person name="Pangilinan J."/>
            <person name="Park H.-J."/>
            <person name="Ramirez L."/>
            <person name="Alfaro M."/>
            <person name="Sun H."/>
            <person name="Tritt A."/>
            <person name="Yoshinaga Y."/>
            <person name="Zwiers L.-H."/>
            <person name="Turgeon B."/>
            <person name="Goodwin S."/>
            <person name="Spatafora J."/>
            <person name="Crous P."/>
            <person name="Grigoriev I."/>
        </authorList>
    </citation>
    <scope>NUCLEOTIDE SEQUENCE</scope>
    <source>
        <strain evidence="2">CBS 690.94</strain>
    </source>
</reference>
<keyword evidence="3" id="KW-1185">Reference proteome</keyword>
<feature type="region of interest" description="Disordered" evidence="1">
    <location>
        <begin position="129"/>
        <end position="152"/>
    </location>
</feature>
<evidence type="ECO:0000256" key="1">
    <source>
        <dbReference type="SAM" id="MobiDB-lite"/>
    </source>
</evidence>
<evidence type="ECO:0000313" key="2">
    <source>
        <dbReference type="EMBL" id="KAF2440038.1"/>
    </source>
</evidence>
<feature type="compositionally biased region" description="Basic and acidic residues" evidence="1">
    <location>
        <begin position="133"/>
        <end position="145"/>
    </location>
</feature>
<dbReference type="AlphaFoldDB" id="A0A9P4PAV7"/>
<accession>A0A9P4PAV7</accession>
<sequence length="152" mass="17103">MPRNASRWTPAKEGWDYCVRLRRIDRWCAATALQAPRQYLLVVFLGCGFGGLNASVPRRKARPGQWRPSAAGSACHRTLCKDDLAGGQISSAGMIRVGMAPLRTRRGGISGRALRGRCQGLPRTWSKQPAWMRRAERRQERKKDLGCSLRRQ</sequence>
<comment type="caution">
    <text evidence="2">The sequence shown here is derived from an EMBL/GenBank/DDBJ whole genome shotgun (WGS) entry which is preliminary data.</text>
</comment>
<dbReference type="EMBL" id="MU001508">
    <property type="protein sequence ID" value="KAF2440038.1"/>
    <property type="molecule type" value="Genomic_DNA"/>
</dbReference>
<proteinExistence type="predicted"/>
<protein>
    <submittedName>
        <fullName evidence="2">Uncharacterized protein</fullName>
    </submittedName>
</protein>
<organism evidence="2 3">
    <name type="scientific">Karstenula rhodostoma CBS 690.94</name>
    <dbReference type="NCBI Taxonomy" id="1392251"/>
    <lineage>
        <taxon>Eukaryota</taxon>
        <taxon>Fungi</taxon>
        <taxon>Dikarya</taxon>
        <taxon>Ascomycota</taxon>
        <taxon>Pezizomycotina</taxon>
        <taxon>Dothideomycetes</taxon>
        <taxon>Pleosporomycetidae</taxon>
        <taxon>Pleosporales</taxon>
        <taxon>Massarineae</taxon>
        <taxon>Didymosphaeriaceae</taxon>
        <taxon>Karstenula</taxon>
    </lineage>
</organism>
<dbReference type="Proteomes" id="UP000799764">
    <property type="component" value="Unassembled WGS sequence"/>
</dbReference>
<evidence type="ECO:0000313" key="3">
    <source>
        <dbReference type="Proteomes" id="UP000799764"/>
    </source>
</evidence>